<evidence type="ECO:0000313" key="2">
    <source>
        <dbReference type="Proteomes" id="UP001211711"/>
    </source>
</evidence>
<reference evidence="1 2" key="1">
    <citation type="submission" date="2023-01" db="EMBL/GenBank/DDBJ databases">
        <title>Genomes from the Australian National Cyanobacteria Reference Collection.</title>
        <authorList>
            <person name="Willis A."/>
            <person name="Lee E.M.F."/>
        </authorList>
    </citation>
    <scope>NUCLEOTIDE SEQUENCE [LARGE SCALE GENOMIC DNA]</scope>
    <source>
        <strain evidence="1 2">CS-549</strain>
    </source>
</reference>
<dbReference type="Pfam" id="PF08819">
    <property type="entry name" value="DUF1802"/>
    <property type="match status" value="1"/>
</dbReference>
<sequence length="615" mass="70373">MNKSVSIYNSLCVPAPDVDALIQGRIIATIPHIFLTPGKTFALYPVEISTVEIDKHYRKNFLPIAKTAWKKFHQPGILLQPQQLNLIETDQQLQLPLSQNNVLIKSWAKCELCRTLDKTEPLDILSQLTIWKPERFEEILQNRPHFFLAYLRIYHLDKPLEIPAIPNIQDKLGKFAPLPNNISVSEAKPVLSDHVFNQRRQQLENRQPPLHPELEELLFELSQMTKNNLYNLRPDNSNSFDNFQYGSVPSSWTTNKDILRGSGLFISLTDQYLDIPINVSEEELKIKFLEEINNNQQTSRTEKIIGNPPYNYNLIKVDFRYTIYKLVLENEIKEILGWSSDTFTNNRLYEFVTRDVDLSWIQDIAKVGNSSDGNEFERLVRKSLIKLGFSCSNTNPKANLDPDKLGGAGGLDFYCEYPYPVIGECKATKTEKVADSTVAQLVKLGLKHLQEEYNNCIKIIIAAGKLTPDTEKTAQGSKMNVIRPETLQKLVTLKAKHPGSIDLLNLKQDLEKKPFGEEADDKINKYIDKVEQEIKLRSHIIQLVKNYLQNAGIESTGVDTLHGAYFGSHPPQPLKPEEMHEILIELSSPLNGYLGREKGNDWKNDKFYYLRDLAI</sequence>
<dbReference type="InterPro" id="IPR014923">
    <property type="entry name" value="DUF1802"/>
</dbReference>
<gene>
    <name evidence="1" type="ORF">PN497_18330</name>
</gene>
<dbReference type="EMBL" id="JAQMTI010000240">
    <property type="protein sequence ID" value="MDB9443299.1"/>
    <property type="molecule type" value="Genomic_DNA"/>
</dbReference>
<keyword evidence="2" id="KW-1185">Reference proteome</keyword>
<proteinExistence type="predicted"/>
<organism evidence="1 2">
    <name type="scientific">Sphaerospermopsis kisseleviana CS-549</name>
    <dbReference type="NCBI Taxonomy" id="3021783"/>
    <lineage>
        <taxon>Bacteria</taxon>
        <taxon>Bacillati</taxon>
        <taxon>Cyanobacteriota</taxon>
        <taxon>Cyanophyceae</taxon>
        <taxon>Nostocales</taxon>
        <taxon>Aphanizomenonaceae</taxon>
        <taxon>Sphaerospermopsis</taxon>
        <taxon>Sphaerospermopsis kisseleviana</taxon>
    </lineage>
</organism>
<dbReference type="Proteomes" id="UP001211711">
    <property type="component" value="Unassembled WGS sequence"/>
</dbReference>
<evidence type="ECO:0000313" key="1">
    <source>
        <dbReference type="EMBL" id="MDB9443299.1"/>
    </source>
</evidence>
<protein>
    <submittedName>
        <fullName evidence="1">DUF1802 family protein</fullName>
    </submittedName>
</protein>
<accession>A0ABT4ZVJ1</accession>
<dbReference type="RefSeq" id="WP_272110753.1">
    <property type="nucleotide sequence ID" value="NZ_JAQMTI010000240.1"/>
</dbReference>
<comment type="caution">
    <text evidence="1">The sequence shown here is derived from an EMBL/GenBank/DDBJ whole genome shotgun (WGS) entry which is preliminary data.</text>
</comment>
<name>A0ABT4ZVJ1_9CYAN</name>